<dbReference type="OMA" id="HENYDMP"/>
<name>E0VNN5_PEDHC</name>
<dbReference type="GeneID" id="8231815"/>
<proteinExistence type="predicted"/>
<dbReference type="Proteomes" id="UP000009046">
    <property type="component" value="Unassembled WGS sequence"/>
</dbReference>
<dbReference type="GO" id="GO:0016491">
    <property type="term" value="F:oxidoreductase activity"/>
    <property type="evidence" value="ECO:0007669"/>
    <property type="project" value="UniProtKB-KW"/>
</dbReference>
<dbReference type="CTD" id="8231815"/>
<reference evidence="1" key="2">
    <citation type="submission" date="2007-04" db="EMBL/GenBank/DDBJ databases">
        <title>The genome of the human body louse.</title>
        <authorList>
            <consortium name="The Human Body Louse Genome Consortium"/>
            <person name="Kirkness E."/>
            <person name="Walenz B."/>
            <person name="Hass B."/>
            <person name="Bruggner R."/>
            <person name="Strausberg R."/>
        </authorList>
    </citation>
    <scope>NUCLEOTIDE SEQUENCE</scope>
    <source>
        <strain evidence="1">USDA</strain>
    </source>
</reference>
<gene>
    <name evidence="2" type="primary">8231815</name>
    <name evidence="1" type="ORF">Phum_PHUM338370</name>
</gene>
<dbReference type="EC" id="1.6.5.3" evidence="1"/>
<dbReference type="GO" id="GO:0005739">
    <property type="term" value="C:mitochondrion"/>
    <property type="evidence" value="ECO:0007669"/>
    <property type="project" value="InterPro"/>
</dbReference>
<reference evidence="1" key="1">
    <citation type="submission" date="2007-04" db="EMBL/GenBank/DDBJ databases">
        <title>Annotation of Pediculus humanus corporis strain USDA.</title>
        <authorList>
            <person name="Kirkness E."/>
            <person name="Hannick L."/>
            <person name="Hass B."/>
            <person name="Bruggner R."/>
            <person name="Lawson D."/>
            <person name="Bidwell S."/>
            <person name="Joardar V."/>
            <person name="Caler E."/>
            <person name="Walenz B."/>
            <person name="Inman J."/>
            <person name="Schobel S."/>
            <person name="Galinsky K."/>
            <person name="Amedeo P."/>
            <person name="Strausberg R."/>
        </authorList>
    </citation>
    <scope>NUCLEOTIDE SEQUENCE</scope>
    <source>
        <strain evidence="1">USDA</strain>
    </source>
</reference>
<dbReference type="eggNOG" id="KOG4040">
    <property type="taxonomic scope" value="Eukaryota"/>
</dbReference>
<dbReference type="HOGENOM" id="CLU_108654_0_0_1"/>
<dbReference type="VEuPathDB" id="VectorBase:PHUM338370"/>
<dbReference type="PANTHER" id="PTHR12840:SF1">
    <property type="entry name" value="NADH DEHYDROGENASE [UBIQUINONE] 1 BETA SUBCOMPLEX SUBUNIT 8, MITOCHONDRIAL"/>
    <property type="match status" value="1"/>
</dbReference>
<dbReference type="Pfam" id="PF05821">
    <property type="entry name" value="NDUF_B8"/>
    <property type="match status" value="1"/>
</dbReference>
<dbReference type="EnsemblMetazoa" id="PHUM338370-RA">
    <property type="protein sequence ID" value="PHUM338370-PA"/>
    <property type="gene ID" value="PHUM338370"/>
</dbReference>
<dbReference type="KEGG" id="phu:Phum_PHUM338370"/>
<dbReference type="InterPro" id="IPR008699">
    <property type="entry name" value="NDUFB8"/>
</dbReference>
<keyword evidence="3" id="KW-1185">Reference proteome</keyword>
<dbReference type="EMBL" id="AAZO01003935">
    <property type="status" value="NOT_ANNOTATED_CDS"/>
    <property type="molecule type" value="Genomic_DNA"/>
</dbReference>
<dbReference type="InParanoid" id="E0VNN5"/>
<dbReference type="STRING" id="121224.E0VNN5"/>
<evidence type="ECO:0000313" key="2">
    <source>
        <dbReference type="EnsemblMetazoa" id="PHUM338370-PA"/>
    </source>
</evidence>
<evidence type="ECO:0000313" key="3">
    <source>
        <dbReference type="Proteomes" id="UP000009046"/>
    </source>
</evidence>
<dbReference type="EMBL" id="DS235341">
    <property type="protein sequence ID" value="EEB14991.1"/>
    <property type="molecule type" value="Genomic_DNA"/>
</dbReference>
<dbReference type="OrthoDB" id="2014058at2759"/>
<dbReference type="RefSeq" id="XP_002427729.1">
    <property type="nucleotide sequence ID" value="XM_002427684.1"/>
</dbReference>
<evidence type="ECO:0000313" key="1">
    <source>
        <dbReference type="EMBL" id="EEB14991.1"/>
    </source>
</evidence>
<sequence length="144" mass="16786">MALILAKSFNSRLILDSLRTLSVSNVKQCHWYPDFKPGPYPKTEAERNAAARKYNLLPEEYQPMPDDGDALGDYPDLSHYKRYEDRDPYHHWDFPDMRRDFLEPVPMEAVILLPEFANPDSYNLTPKQIFSHLIKYVVTLVTPG</sequence>
<dbReference type="EC" id="1.6.99.3" evidence="1"/>
<dbReference type="PANTHER" id="PTHR12840">
    <property type="entry name" value="NADH-UBIQUINONE OXIDOREDUCTASE ASHI SUBUNIT"/>
    <property type="match status" value="1"/>
</dbReference>
<protein>
    <submittedName>
        <fullName evidence="1 2">NADH-Ubiquinone oxidoreductase ASHI subunit</fullName>
        <ecNumber evidence="1">1.6.5.3</ecNumber>
        <ecNumber evidence="1">1.6.99.3</ecNumber>
    </submittedName>
</protein>
<keyword evidence="1" id="KW-0560">Oxidoreductase</keyword>
<reference evidence="2" key="3">
    <citation type="submission" date="2020-05" db="UniProtKB">
        <authorList>
            <consortium name="EnsemblMetazoa"/>
        </authorList>
    </citation>
    <scope>IDENTIFICATION</scope>
    <source>
        <strain evidence="2">USDA</strain>
    </source>
</reference>
<organism>
    <name type="scientific">Pediculus humanus subsp. corporis</name>
    <name type="common">Body louse</name>
    <dbReference type="NCBI Taxonomy" id="121224"/>
    <lineage>
        <taxon>Eukaryota</taxon>
        <taxon>Metazoa</taxon>
        <taxon>Ecdysozoa</taxon>
        <taxon>Arthropoda</taxon>
        <taxon>Hexapoda</taxon>
        <taxon>Insecta</taxon>
        <taxon>Pterygota</taxon>
        <taxon>Neoptera</taxon>
        <taxon>Paraneoptera</taxon>
        <taxon>Psocodea</taxon>
        <taxon>Troctomorpha</taxon>
        <taxon>Phthiraptera</taxon>
        <taxon>Anoplura</taxon>
        <taxon>Pediculidae</taxon>
        <taxon>Pediculus</taxon>
    </lineage>
</organism>
<dbReference type="AlphaFoldDB" id="E0VNN5"/>
<keyword evidence="1" id="KW-0830">Ubiquinone</keyword>
<accession>E0VNN5</accession>